<gene>
    <name evidence="1" type="ORF">SAM23877_6150</name>
</gene>
<dbReference type="Proteomes" id="UP000061018">
    <property type="component" value="Chromosome"/>
</dbReference>
<dbReference type="RefSeq" id="WP_053139489.1">
    <property type="nucleotide sequence ID" value="NZ_CP012382.1"/>
</dbReference>
<dbReference type="KEGG" id="samb:SAM23877_6150"/>
<proteinExistence type="predicted"/>
<sequence length="74" mass="8234">MGVFDGGTHRVRVLTRDGDESDHYPDDVRGFVATLRKRSDVKAFETVWVHFATGDVVSDLSHGDIDGLDEEEAE</sequence>
<organism evidence="1 2">
    <name type="scientific">Streptomyces ambofaciens (strain ATCC 23877 / 3486 / DSM 40053 / JCM 4204 / NBRC 12836 / NRRL B-2516)</name>
    <dbReference type="NCBI Taxonomy" id="278992"/>
    <lineage>
        <taxon>Bacteria</taxon>
        <taxon>Bacillati</taxon>
        <taxon>Actinomycetota</taxon>
        <taxon>Actinomycetes</taxon>
        <taxon>Kitasatosporales</taxon>
        <taxon>Streptomycetaceae</taxon>
        <taxon>Streptomyces</taxon>
    </lineage>
</organism>
<evidence type="ECO:0000313" key="1">
    <source>
        <dbReference type="EMBL" id="AKZ59195.1"/>
    </source>
</evidence>
<name>A0A0K2B1E3_STRA7</name>
<protein>
    <submittedName>
        <fullName evidence="1">Uncharacterized protein</fullName>
    </submittedName>
</protein>
<reference evidence="2" key="1">
    <citation type="journal article" date="2015" name="J. Biotechnol.">
        <title>Complete genome sequence of Streptomyces ambofaciens ATCC 23877, the spiramycin producer.</title>
        <authorList>
            <person name="Thibessard A."/>
            <person name="Haas D."/>
            <person name="Gerbaud C."/>
            <person name="Aigle B."/>
            <person name="Lautru S."/>
            <person name="Pernodet J.L."/>
            <person name="Leblond P."/>
        </authorList>
    </citation>
    <scope>NUCLEOTIDE SEQUENCE [LARGE SCALE GENOMIC DNA]</scope>
    <source>
        <strain evidence="2">ATCC 23877 / 3486 / DSM 40053 / JCM 4204 / NBRC 12836 / NRRL B-2516</strain>
    </source>
</reference>
<dbReference type="EMBL" id="CP012382">
    <property type="protein sequence ID" value="AKZ59195.1"/>
    <property type="molecule type" value="Genomic_DNA"/>
</dbReference>
<dbReference type="AlphaFoldDB" id="A0A0K2B1E3"/>
<accession>A0A0K2B1E3</accession>
<evidence type="ECO:0000313" key="2">
    <source>
        <dbReference type="Proteomes" id="UP000061018"/>
    </source>
</evidence>